<dbReference type="GO" id="GO:0003684">
    <property type="term" value="F:damaged DNA binding"/>
    <property type="evidence" value="ECO:0007669"/>
    <property type="project" value="InterPro"/>
</dbReference>
<comment type="function">
    <text evidence="9">Couples transcription and DNA repair by recognizing RNA polymerase (RNAP) stalled at DNA lesions. Mediates ATP-dependent release of RNAP and its truncated transcript from the DNA, and recruitment of nucleotide excision repair machinery to the damaged site.</text>
</comment>
<keyword evidence="2 9" id="KW-0547">Nucleotide-binding</keyword>
<evidence type="ECO:0000256" key="1">
    <source>
        <dbReference type="ARBA" id="ARBA00022490"/>
    </source>
</evidence>
<dbReference type="InterPro" id="IPR041471">
    <property type="entry name" value="UvrB_inter"/>
</dbReference>
<evidence type="ECO:0000256" key="8">
    <source>
        <dbReference type="ARBA" id="ARBA00023204"/>
    </source>
</evidence>
<evidence type="ECO:0000256" key="6">
    <source>
        <dbReference type="ARBA" id="ARBA00022840"/>
    </source>
</evidence>
<dbReference type="EMBL" id="NSLI01000005">
    <property type="protein sequence ID" value="PAX06661.1"/>
    <property type="molecule type" value="Genomic_DNA"/>
</dbReference>
<dbReference type="SUPFAM" id="SSF143517">
    <property type="entry name" value="TRCF domain-like"/>
    <property type="match status" value="1"/>
</dbReference>
<organism evidence="12 13">
    <name type="scientific">Sphingomonas lenta</name>
    <dbReference type="NCBI Taxonomy" id="1141887"/>
    <lineage>
        <taxon>Bacteria</taxon>
        <taxon>Pseudomonadati</taxon>
        <taxon>Pseudomonadota</taxon>
        <taxon>Alphaproteobacteria</taxon>
        <taxon>Sphingomonadales</taxon>
        <taxon>Sphingomonadaceae</taxon>
        <taxon>Sphingomonas</taxon>
    </lineage>
</organism>
<evidence type="ECO:0000259" key="10">
    <source>
        <dbReference type="PROSITE" id="PS51192"/>
    </source>
</evidence>
<dbReference type="AlphaFoldDB" id="A0A2A2SCC9"/>
<evidence type="ECO:0000313" key="12">
    <source>
        <dbReference type="EMBL" id="PAX06661.1"/>
    </source>
</evidence>
<keyword evidence="8 9" id="KW-0234">DNA repair</keyword>
<evidence type="ECO:0000256" key="3">
    <source>
        <dbReference type="ARBA" id="ARBA00022763"/>
    </source>
</evidence>
<dbReference type="SUPFAM" id="SSF141259">
    <property type="entry name" value="CarD-like"/>
    <property type="match status" value="1"/>
</dbReference>
<accession>A0A2A2SCC9</accession>
<dbReference type="Gene3D" id="3.40.50.11180">
    <property type="match status" value="1"/>
</dbReference>
<dbReference type="EC" id="3.6.4.-" evidence="9"/>
<dbReference type="PROSITE" id="PS51192">
    <property type="entry name" value="HELICASE_ATP_BIND_1"/>
    <property type="match status" value="1"/>
</dbReference>
<comment type="subcellular location">
    <subcellularLocation>
        <location evidence="9">Cytoplasm</location>
    </subcellularLocation>
</comment>
<dbReference type="SMART" id="SM00490">
    <property type="entry name" value="HELICc"/>
    <property type="match status" value="1"/>
</dbReference>
<dbReference type="SMART" id="SM00982">
    <property type="entry name" value="TRCF"/>
    <property type="match status" value="1"/>
</dbReference>
<dbReference type="InterPro" id="IPR014001">
    <property type="entry name" value="Helicase_ATP-bd"/>
</dbReference>
<dbReference type="Pfam" id="PF03461">
    <property type="entry name" value="TRCF"/>
    <property type="match status" value="1"/>
</dbReference>
<sequence>MNDQPAPPAPIAAALAEALAETDLLFVAADEGRAAQVAAILAAFAPDARVLHLPSSDALPGEDAPASPANIGARVAALRCARVAAQEGRRTALVTTAEATVVRYAPPDAFEAAPPAYAIGDALDLDGFAELAIGIGYHEDDRVDEPGEVAVRGQVVDIFPVDSALPVRIEVEDGRVSAIRRYDPVSQLTVEELDQLEIGRAGEPEATGGVSLLDHLPDAAVALDAKADRRRDRFLALSVDALKRRGRAADLLVSAEDWGAGLKKRERVDPTPDAADPPPRFVEQRNPARAFDRFAKQALADGRLLLAGSPRDLRFLKARSKFDLQPVESWAEAIAAPAGSALAIQAPVDRGFTRDGVAVIAGGDLLGGRARADELASAAIDPLALAVAELRVGDVVVHEDFGIGAVDGIEALPDGGDAIALRYAKDNRRLVPVAEADRIWRYGADADQVTLDALDGHTWQKRRGDIDAAVAESARGLAQLAAERDARTTDPIEPDPAAYERFAAGFPFTETADQARAIAAVRDDLASGKPMDRLVVGDVGYGKTEVALRAAAAVALAGRQVAVAAPTTVLVRQHLETFTRRFDGTGVEVAGLSRLTSAAEKKRVLAGLADGSIKVVVGTGAVAGKGVEYKDLALVVIDEEQRFGAADKAKLAGLGAGHVLSLSATPIPRTLQSAMVGLQAVSVIATPPAKRQPIRTAVEQWSDDMVRAALLRERGRGGQSFVVVPRIEDMDDIAARLGKLAPELKLITAHGKMPAAEIDEAMVGFANGDGDVLLATNIIEAGLDVPRANTMVVTHADRFGLSQLHQLRGRVGRGGRRGQVLLLTEPGQEIAEATLKRLKTLEAFDRLGAGFAIAARDLDLRGAGDLLGEEQAGHTKLIGIDLYQHLLTHALRQARGEQVEVWTPELNLGLSGRLPDDWIPEVDTRLSLYARLARIEDGGALDAFEAELEDRFGAIPEPAAALLQLTRLRLLARAAGVEKVDAGPAAVALTPHGKREMPEVDGLAEKNGRWLLPERIEDDRERVERVGELLTELADA</sequence>
<dbReference type="InterPro" id="IPR011545">
    <property type="entry name" value="DEAD/DEAH_box_helicase_dom"/>
</dbReference>
<dbReference type="SMART" id="SM00487">
    <property type="entry name" value="DEXDc"/>
    <property type="match status" value="1"/>
</dbReference>
<dbReference type="SMART" id="SM01058">
    <property type="entry name" value="CarD_TRCF"/>
    <property type="match status" value="1"/>
</dbReference>
<dbReference type="SUPFAM" id="SSF52540">
    <property type="entry name" value="P-loop containing nucleoside triphosphate hydrolases"/>
    <property type="match status" value="2"/>
</dbReference>
<evidence type="ECO:0000256" key="9">
    <source>
        <dbReference type="HAMAP-Rule" id="MF_00969"/>
    </source>
</evidence>
<keyword evidence="6 9" id="KW-0067">ATP-binding</keyword>
<evidence type="ECO:0000256" key="5">
    <source>
        <dbReference type="ARBA" id="ARBA00022806"/>
    </source>
</evidence>
<evidence type="ECO:0000259" key="11">
    <source>
        <dbReference type="PROSITE" id="PS51194"/>
    </source>
</evidence>
<dbReference type="InterPro" id="IPR001650">
    <property type="entry name" value="Helicase_C-like"/>
</dbReference>
<dbReference type="GO" id="GO:0005737">
    <property type="term" value="C:cytoplasm"/>
    <property type="evidence" value="ECO:0007669"/>
    <property type="project" value="UniProtKB-SubCell"/>
</dbReference>
<keyword evidence="7 9" id="KW-0238">DNA-binding</keyword>
<comment type="similarity">
    <text evidence="9">In the N-terminal section; belongs to the UvrB family.</text>
</comment>
<dbReference type="InterPro" id="IPR004576">
    <property type="entry name" value="Mfd"/>
</dbReference>
<dbReference type="InterPro" id="IPR005118">
    <property type="entry name" value="TRCF_C"/>
</dbReference>
<evidence type="ECO:0000256" key="7">
    <source>
        <dbReference type="ARBA" id="ARBA00023125"/>
    </source>
</evidence>
<feature type="domain" description="Helicase C-terminal" evidence="11">
    <location>
        <begin position="705"/>
        <end position="859"/>
    </location>
</feature>
<evidence type="ECO:0000313" key="13">
    <source>
        <dbReference type="Proteomes" id="UP000218151"/>
    </source>
</evidence>
<dbReference type="InterPro" id="IPR037235">
    <property type="entry name" value="TRCF-like_C_D7"/>
</dbReference>
<keyword evidence="4 9" id="KW-0378">Hydrolase</keyword>
<proteinExistence type="inferred from homology"/>
<dbReference type="Pfam" id="PF02559">
    <property type="entry name" value="CarD_TRCF_RID"/>
    <property type="match status" value="1"/>
</dbReference>
<dbReference type="Gene3D" id="3.40.50.300">
    <property type="entry name" value="P-loop containing nucleotide triphosphate hydrolases"/>
    <property type="match status" value="2"/>
</dbReference>
<evidence type="ECO:0000256" key="4">
    <source>
        <dbReference type="ARBA" id="ARBA00022801"/>
    </source>
</evidence>
<evidence type="ECO:0000256" key="2">
    <source>
        <dbReference type="ARBA" id="ARBA00022741"/>
    </source>
</evidence>
<dbReference type="PANTHER" id="PTHR47964">
    <property type="entry name" value="ATP-DEPENDENT DNA HELICASE HOMOLOG RECG, CHLOROPLASTIC"/>
    <property type="match status" value="1"/>
</dbReference>
<dbReference type="InterPro" id="IPR047112">
    <property type="entry name" value="RecG/Mfd"/>
</dbReference>
<dbReference type="Pfam" id="PF00270">
    <property type="entry name" value="DEAD"/>
    <property type="match status" value="1"/>
</dbReference>
<gene>
    <name evidence="9" type="primary">mfd</name>
    <name evidence="12" type="ORF">CKY28_16125</name>
</gene>
<dbReference type="Pfam" id="PF17757">
    <property type="entry name" value="UvrB_inter"/>
    <property type="match status" value="1"/>
</dbReference>
<dbReference type="Pfam" id="PF00271">
    <property type="entry name" value="Helicase_C"/>
    <property type="match status" value="1"/>
</dbReference>
<dbReference type="InterPro" id="IPR003711">
    <property type="entry name" value="CarD-like/TRCF_RID"/>
</dbReference>
<dbReference type="InterPro" id="IPR027417">
    <property type="entry name" value="P-loop_NTPase"/>
</dbReference>
<dbReference type="Proteomes" id="UP000218151">
    <property type="component" value="Unassembled WGS sequence"/>
</dbReference>
<feature type="domain" description="Helicase ATP-binding" evidence="10">
    <location>
        <begin position="524"/>
        <end position="684"/>
    </location>
</feature>
<dbReference type="PANTHER" id="PTHR47964:SF1">
    <property type="entry name" value="ATP-DEPENDENT DNA HELICASE HOMOLOG RECG, CHLOROPLASTIC"/>
    <property type="match status" value="1"/>
</dbReference>
<protein>
    <recommendedName>
        <fullName evidence="9">Transcription-repair-coupling factor</fullName>
        <shortName evidence="9">TRCF</shortName>
        <ecNumber evidence="9">3.6.4.-</ecNumber>
    </recommendedName>
</protein>
<dbReference type="OrthoDB" id="9804325at2"/>
<dbReference type="RefSeq" id="WP_095999406.1">
    <property type="nucleotide sequence ID" value="NZ_NSLI01000005.1"/>
</dbReference>
<dbReference type="HAMAP" id="MF_00969">
    <property type="entry name" value="TRCF"/>
    <property type="match status" value="1"/>
</dbReference>
<dbReference type="GO" id="GO:0003678">
    <property type="term" value="F:DNA helicase activity"/>
    <property type="evidence" value="ECO:0007669"/>
    <property type="project" value="TreeGrafter"/>
</dbReference>
<comment type="similarity">
    <text evidence="9">In the C-terminal section; belongs to the helicase family. RecG subfamily.</text>
</comment>
<keyword evidence="1 9" id="KW-0963">Cytoplasm</keyword>
<comment type="caution">
    <text evidence="12">The sequence shown here is derived from an EMBL/GenBank/DDBJ whole genome shotgun (WGS) entry which is preliminary data.</text>
</comment>
<dbReference type="GO" id="GO:0005524">
    <property type="term" value="F:ATP binding"/>
    <property type="evidence" value="ECO:0007669"/>
    <property type="project" value="UniProtKB-UniRule"/>
</dbReference>
<dbReference type="Gene3D" id="2.40.10.170">
    <property type="match status" value="1"/>
</dbReference>
<dbReference type="GO" id="GO:0006355">
    <property type="term" value="P:regulation of DNA-templated transcription"/>
    <property type="evidence" value="ECO:0007669"/>
    <property type="project" value="UniProtKB-UniRule"/>
</dbReference>
<reference evidence="13" key="1">
    <citation type="submission" date="2017-09" db="EMBL/GenBank/DDBJ databases">
        <authorList>
            <person name="Feng G."/>
            <person name="Zhu H."/>
        </authorList>
    </citation>
    <scope>NUCLEOTIDE SEQUENCE [LARGE SCALE GENOMIC DNA]</scope>
    <source>
        <strain evidence="13">1PNM-20</strain>
    </source>
</reference>
<dbReference type="Gene3D" id="3.90.1150.50">
    <property type="entry name" value="Transcription-repair-coupling factor, D7 domain"/>
    <property type="match status" value="1"/>
</dbReference>
<dbReference type="GO" id="GO:0016787">
    <property type="term" value="F:hydrolase activity"/>
    <property type="evidence" value="ECO:0007669"/>
    <property type="project" value="UniProtKB-KW"/>
</dbReference>
<dbReference type="PROSITE" id="PS51194">
    <property type="entry name" value="HELICASE_CTER"/>
    <property type="match status" value="1"/>
</dbReference>
<name>A0A2A2SCC9_9SPHN</name>
<dbReference type="Gene3D" id="3.30.2060.10">
    <property type="entry name" value="Penicillin-binding protein 1b domain"/>
    <property type="match status" value="1"/>
</dbReference>
<keyword evidence="5 12" id="KW-0347">Helicase</keyword>
<keyword evidence="13" id="KW-1185">Reference proteome</keyword>
<keyword evidence="3 9" id="KW-0227">DNA damage</keyword>
<dbReference type="GO" id="GO:0000716">
    <property type="term" value="P:transcription-coupled nucleotide-excision repair, DNA damage recognition"/>
    <property type="evidence" value="ECO:0007669"/>
    <property type="project" value="UniProtKB-UniRule"/>
</dbReference>
<dbReference type="InterPro" id="IPR036101">
    <property type="entry name" value="CarD-like/TRCF_RID_sf"/>
</dbReference>